<feature type="non-terminal residue" evidence="1">
    <location>
        <position position="72"/>
    </location>
</feature>
<dbReference type="Proteomes" id="UP001201262">
    <property type="component" value="Unassembled WGS sequence"/>
</dbReference>
<dbReference type="AlphaFoldDB" id="A0AAD4KPE8"/>
<dbReference type="RefSeq" id="XP_046071209.1">
    <property type="nucleotide sequence ID" value="XM_046210041.1"/>
</dbReference>
<comment type="caution">
    <text evidence="1">The sequence shown here is derived from an EMBL/GenBank/DDBJ whole genome shotgun (WGS) entry which is preliminary data.</text>
</comment>
<protein>
    <submittedName>
        <fullName evidence="1">Uncharacterized protein</fullName>
    </submittedName>
</protein>
<name>A0AAD4KPE8_9EURO</name>
<organism evidence="1 2">
    <name type="scientific">Talaromyces proteolyticus</name>
    <dbReference type="NCBI Taxonomy" id="1131652"/>
    <lineage>
        <taxon>Eukaryota</taxon>
        <taxon>Fungi</taxon>
        <taxon>Dikarya</taxon>
        <taxon>Ascomycota</taxon>
        <taxon>Pezizomycotina</taxon>
        <taxon>Eurotiomycetes</taxon>
        <taxon>Eurotiomycetidae</taxon>
        <taxon>Eurotiales</taxon>
        <taxon>Trichocomaceae</taxon>
        <taxon>Talaromyces</taxon>
        <taxon>Talaromyces sect. Bacilispori</taxon>
    </lineage>
</organism>
<feature type="non-terminal residue" evidence="1">
    <location>
        <position position="1"/>
    </location>
</feature>
<evidence type="ECO:0000313" key="2">
    <source>
        <dbReference type="Proteomes" id="UP001201262"/>
    </source>
</evidence>
<dbReference type="GeneID" id="70240328"/>
<keyword evidence="2" id="KW-1185">Reference proteome</keyword>
<reference evidence="1" key="1">
    <citation type="submission" date="2021-12" db="EMBL/GenBank/DDBJ databases">
        <title>Convergent genome expansion in fungi linked to evolution of root-endophyte symbiosis.</title>
        <authorList>
            <consortium name="DOE Joint Genome Institute"/>
            <person name="Ke Y.-H."/>
            <person name="Bonito G."/>
            <person name="Liao H.-L."/>
            <person name="Looney B."/>
            <person name="Rojas-Flechas A."/>
            <person name="Nash J."/>
            <person name="Hameed K."/>
            <person name="Schadt C."/>
            <person name="Martin F."/>
            <person name="Crous P.W."/>
            <person name="Miettinen O."/>
            <person name="Magnuson J.K."/>
            <person name="Labbe J."/>
            <person name="Jacobson D."/>
            <person name="Doktycz M.J."/>
            <person name="Veneault-Fourrey C."/>
            <person name="Kuo A."/>
            <person name="Mondo S."/>
            <person name="Calhoun S."/>
            <person name="Riley R."/>
            <person name="Ohm R."/>
            <person name="LaButti K."/>
            <person name="Andreopoulos B."/>
            <person name="Pangilinan J."/>
            <person name="Nolan M."/>
            <person name="Tritt A."/>
            <person name="Clum A."/>
            <person name="Lipzen A."/>
            <person name="Daum C."/>
            <person name="Barry K."/>
            <person name="Grigoriev I.V."/>
            <person name="Vilgalys R."/>
        </authorList>
    </citation>
    <scope>NUCLEOTIDE SEQUENCE</scope>
    <source>
        <strain evidence="1">PMI_201</strain>
    </source>
</reference>
<dbReference type="EMBL" id="JAJTJA010000007">
    <property type="protein sequence ID" value="KAH8696271.1"/>
    <property type="molecule type" value="Genomic_DNA"/>
</dbReference>
<gene>
    <name evidence="1" type="ORF">BGW36DRAFT_258180</name>
</gene>
<proteinExistence type="predicted"/>
<evidence type="ECO:0000313" key="1">
    <source>
        <dbReference type="EMBL" id="KAH8696271.1"/>
    </source>
</evidence>
<sequence length="72" mass="8309">WPSHWRGIPAYREASRTHRVSDRAAGQDWVEGGIVTAMFSGVWMMGTLNRMWRATGGKWNDQIMRYPVGGEW</sequence>
<accession>A0AAD4KPE8</accession>